<dbReference type="EMBL" id="JASAVS010000026">
    <property type="protein sequence ID" value="MDP8086238.1"/>
    <property type="molecule type" value="Genomic_DNA"/>
</dbReference>
<name>A0ABT9JN55_9PAST</name>
<gene>
    <name evidence="1" type="ORF">QJT92_09940</name>
</gene>
<keyword evidence="2" id="KW-1185">Reference proteome</keyword>
<protein>
    <submittedName>
        <fullName evidence="1">Uncharacterized protein</fullName>
    </submittedName>
</protein>
<proteinExistence type="predicted"/>
<dbReference type="RefSeq" id="WP_306383975.1">
    <property type="nucleotide sequence ID" value="NZ_JASAVR010000025.1"/>
</dbReference>
<evidence type="ECO:0000313" key="1">
    <source>
        <dbReference type="EMBL" id="MDP8086238.1"/>
    </source>
</evidence>
<reference evidence="1 2" key="1">
    <citation type="journal article" date="2023" name="Front. Microbiol.">
        <title>Phylogeography and host specificity of Pasteurellaceae pathogenic to sea-farmed fish in the north-east Atlantic.</title>
        <authorList>
            <person name="Gulla S."/>
            <person name="Colquhoun D.J."/>
            <person name="Olsen A.B."/>
            <person name="Spilsberg B."/>
            <person name="Lagesen K."/>
            <person name="Aakesson C.P."/>
            <person name="Strom S."/>
            <person name="Manji F."/>
            <person name="Birkbeck T.H."/>
            <person name="Nilsen H.K."/>
        </authorList>
    </citation>
    <scope>NUCLEOTIDE SEQUENCE [LARGE SCALE GENOMIC DNA]</scope>
    <source>
        <strain evidence="1 2">VIO11850</strain>
    </source>
</reference>
<accession>A0ABT9JN55</accession>
<evidence type="ECO:0000313" key="2">
    <source>
        <dbReference type="Proteomes" id="UP001224812"/>
    </source>
</evidence>
<organism evidence="1 2">
    <name type="scientific">Phocoenobacter skyensis</name>
    <dbReference type="NCBI Taxonomy" id="97481"/>
    <lineage>
        <taxon>Bacteria</taxon>
        <taxon>Pseudomonadati</taxon>
        <taxon>Pseudomonadota</taxon>
        <taxon>Gammaproteobacteria</taxon>
        <taxon>Pasteurellales</taxon>
        <taxon>Pasteurellaceae</taxon>
        <taxon>Phocoenobacter</taxon>
    </lineage>
</organism>
<comment type="caution">
    <text evidence="1">The sequence shown here is derived from an EMBL/GenBank/DDBJ whole genome shotgun (WGS) entry which is preliminary data.</text>
</comment>
<dbReference type="Proteomes" id="UP001224812">
    <property type="component" value="Unassembled WGS sequence"/>
</dbReference>
<sequence>MKKFIAKICVWYLNLYWNSAEFKQAEAEKARAEALKNKPNFANRK</sequence>